<sequence>MAEDSTTGTFENVFEGSHMQYDGLNKPKRPEDQVEINEGVGKVWARSQTRVFDVFFNDSSSATEPDIFAYESKNKVTDDDKDAEDDNDGDKSGHEPTLINTGQGRCVHLPAAGSGFVSKRSGVKQLRNLSLPLGGAPRETPPSTGARNEFDRRYSTSSTTENSSETGYGISNSLPTPLSTANQGDKWPPQVESAFLLALRAIMKNGTSKIKLREKNYGRNELISLYIKHTCGEYRTKKQISSHIQVWKKSILNKISNNIETNDFEKELLTLIEQGASQTDESLQLFEDTFNEILDAEESNTEVTLSSGRSTPVMTSTFLAHSPTVNPTASSHSSVLGSLGFKKEPSTPLEYAQELYSHLKSYKCVPVNTDGPMYSPSTSVPNASRSAMSALSSSETSREDSQNKIIEAAKEVESQQRRLIEELFQQKSTVKAPCTSPGTATSSHVQTPQGATFSSNGKALNTYYNSQAPQQRFTQSATQNPPYSGWLPRVPTSGSANFKPQNPYGFRQPQTVQQRLQPSPLNNPYFQHKDPLQQRDLSKAAQCRTQYVQQPIQSLQNASNTLSAQNSQHLHMNIHQHDAEQDELHETHQGQGQET</sequence>
<evidence type="ECO:0000256" key="3">
    <source>
        <dbReference type="ARBA" id="ARBA00023015"/>
    </source>
</evidence>
<reference evidence="9 10" key="1">
    <citation type="submission" date="2016-01" db="EMBL/GenBank/DDBJ databases">
        <title>Genome sequence of the yeast Holleya sinecauda.</title>
        <authorList>
            <person name="Dietrich F.S."/>
        </authorList>
    </citation>
    <scope>NUCLEOTIDE SEQUENCE [LARGE SCALE GENOMIC DNA]</scope>
    <source>
        <strain evidence="9 10">ATCC 58844</strain>
    </source>
</reference>
<proteinExistence type="inferred from homology"/>
<dbReference type="EMBL" id="CP014242">
    <property type="protein sequence ID" value="AMD18715.1"/>
    <property type="molecule type" value="Genomic_DNA"/>
</dbReference>
<dbReference type="GO" id="GO:0000978">
    <property type="term" value="F:RNA polymerase II cis-regulatory region sequence-specific DNA binding"/>
    <property type="evidence" value="ECO:0007669"/>
    <property type="project" value="TreeGrafter"/>
</dbReference>
<dbReference type="InterPro" id="IPR000818">
    <property type="entry name" value="TEA/ATTS_dom"/>
</dbReference>
<dbReference type="GO" id="GO:0005667">
    <property type="term" value="C:transcription regulator complex"/>
    <property type="evidence" value="ECO:0007669"/>
    <property type="project" value="TreeGrafter"/>
</dbReference>
<evidence type="ECO:0000256" key="4">
    <source>
        <dbReference type="ARBA" id="ARBA00023163"/>
    </source>
</evidence>
<keyword evidence="3" id="KW-0805">Transcription regulation</keyword>
<dbReference type="GO" id="GO:0005634">
    <property type="term" value="C:nucleus"/>
    <property type="evidence" value="ECO:0007669"/>
    <property type="project" value="UniProtKB-SubCell"/>
</dbReference>
<feature type="compositionally biased region" description="Basic and acidic residues" evidence="7">
    <location>
        <begin position="575"/>
        <end position="588"/>
    </location>
</feature>
<dbReference type="STRING" id="45286.A0A125RDV8"/>
<organism evidence="9 10">
    <name type="scientific">Eremothecium sinecaudum</name>
    <dbReference type="NCBI Taxonomy" id="45286"/>
    <lineage>
        <taxon>Eukaryota</taxon>
        <taxon>Fungi</taxon>
        <taxon>Dikarya</taxon>
        <taxon>Ascomycota</taxon>
        <taxon>Saccharomycotina</taxon>
        <taxon>Saccharomycetes</taxon>
        <taxon>Saccharomycetales</taxon>
        <taxon>Saccharomycetaceae</taxon>
        <taxon>Eremothecium</taxon>
    </lineage>
</organism>
<dbReference type="PRINTS" id="PR00065">
    <property type="entry name" value="TEADOMAIN"/>
</dbReference>
<evidence type="ECO:0000313" key="9">
    <source>
        <dbReference type="EMBL" id="AMD18715.1"/>
    </source>
</evidence>
<feature type="region of interest" description="Disordered" evidence="7">
    <location>
        <begin position="1"/>
        <end position="32"/>
    </location>
</feature>
<name>A0A125RDV8_9SACH</name>
<accession>A0A125RDV8</accession>
<feature type="region of interest" description="Disordered" evidence="7">
    <location>
        <begin position="375"/>
        <end position="402"/>
    </location>
</feature>
<dbReference type="OrthoDB" id="10006572at2759"/>
<dbReference type="InterPro" id="IPR050937">
    <property type="entry name" value="TEC1_TEAD_TF"/>
</dbReference>
<dbReference type="PROSITE" id="PS00554">
    <property type="entry name" value="TEA_1"/>
    <property type="match status" value="1"/>
</dbReference>
<protein>
    <submittedName>
        <fullName evidence="9">HBL187Wp</fullName>
    </submittedName>
</protein>
<dbReference type="GeneID" id="28721873"/>
<dbReference type="Gene3D" id="6.10.20.40">
    <property type="entry name" value="TEA/ATTS domain"/>
    <property type="match status" value="1"/>
</dbReference>
<dbReference type="InterPro" id="IPR038096">
    <property type="entry name" value="TEA/ATTS_sf"/>
</dbReference>
<feature type="region of interest" description="Disordered" evidence="7">
    <location>
        <begin position="575"/>
        <end position="595"/>
    </location>
</feature>
<gene>
    <name evidence="9" type="ORF">AW171_hschr2231</name>
</gene>
<evidence type="ECO:0000256" key="7">
    <source>
        <dbReference type="SAM" id="MobiDB-lite"/>
    </source>
</evidence>
<evidence type="ECO:0000256" key="1">
    <source>
        <dbReference type="ARBA" id="ARBA00004123"/>
    </source>
</evidence>
<dbReference type="PANTHER" id="PTHR11834">
    <property type="entry name" value="TRANSCRIPTIONAL ENHANCER FACTOR TEF RELATED"/>
    <property type="match status" value="1"/>
</dbReference>
<dbReference type="PROSITE" id="PS51088">
    <property type="entry name" value="TEA_2"/>
    <property type="match status" value="1"/>
</dbReference>
<evidence type="ECO:0000259" key="8">
    <source>
        <dbReference type="PROSITE" id="PS51088"/>
    </source>
</evidence>
<keyword evidence="4" id="KW-0804">Transcription</keyword>
<comment type="similarity">
    <text evidence="2">Belongs to the TEC1 family.</text>
</comment>
<feature type="compositionally biased region" description="Polar residues" evidence="7">
    <location>
        <begin position="436"/>
        <end position="452"/>
    </location>
</feature>
<keyword evidence="10" id="KW-1185">Reference proteome</keyword>
<feature type="DNA-binding region" description="TEA" evidence="6">
    <location>
        <begin position="180"/>
        <end position="254"/>
    </location>
</feature>
<dbReference type="RefSeq" id="XP_017985711.1">
    <property type="nucleotide sequence ID" value="XM_018130193.1"/>
</dbReference>
<dbReference type="GO" id="GO:0000981">
    <property type="term" value="F:DNA-binding transcription factor activity, RNA polymerase II-specific"/>
    <property type="evidence" value="ECO:0007669"/>
    <property type="project" value="TreeGrafter"/>
</dbReference>
<comment type="subcellular location">
    <subcellularLocation>
        <location evidence="1">Nucleus</location>
    </subcellularLocation>
</comment>
<feature type="region of interest" description="Disordered" evidence="7">
    <location>
        <begin position="431"/>
        <end position="452"/>
    </location>
</feature>
<evidence type="ECO:0000313" key="10">
    <source>
        <dbReference type="Proteomes" id="UP000243052"/>
    </source>
</evidence>
<feature type="compositionally biased region" description="Acidic residues" evidence="7">
    <location>
        <begin position="79"/>
        <end position="88"/>
    </location>
</feature>
<dbReference type="PANTHER" id="PTHR11834:SF0">
    <property type="entry name" value="PROTEIN SCALLOPED"/>
    <property type="match status" value="1"/>
</dbReference>
<feature type="region of interest" description="Disordered" evidence="7">
    <location>
        <begin position="128"/>
        <end position="186"/>
    </location>
</feature>
<feature type="compositionally biased region" description="Low complexity" evidence="7">
    <location>
        <begin position="155"/>
        <end position="166"/>
    </location>
</feature>
<dbReference type="AlphaFoldDB" id="A0A125RDV8"/>
<evidence type="ECO:0000256" key="5">
    <source>
        <dbReference type="ARBA" id="ARBA00023242"/>
    </source>
</evidence>
<feature type="compositionally biased region" description="Polar residues" evidence="7">
    <location>
        <begin position="169"/>
        <end position="183"/>
    </location>
</feature>
<feature type="compositionally biased region" description="Polar residues" evidence="7">
    <location>
        <begin position="1"/>
        <end position="10"/>
    </location>
</feature>
<feature type="compositionally biased region" description="Low complexity" evidence="7">
    <location>
        <begin position="383"/>
        <end position="395"/>
    </location>
</feature>
<evidence type="ECO:0000256" key="2">
    <source>
        <dbReference type="ARBA" id="ARBA00008421"/>
    </source>
</evidence>
<evidence type="ECO:0000256" key="6">
    <source>
        <dbReference type="PROSITE-ProRule" id="PRU00505"/>
    </source>
</evidence>
<keyword evidence="5" id="KW-0539">Nucleus</keyword>
<dbReference type="Proteomes" id="UP000243052">
    <property type="component" value="Chromosome ii"/>
</dbReference>
<dbReference type="Pfam" id="PF01285">
    <property type="entry name" value="TEA"/>
    <property type="match status" value="1"/>
</dbReference>
<feature type="domain" description="TEA" evidence="8">
    <location>
        <begin position="180"/>
        <end position="254"/>
    </location>
</feature>
<dbReference type="SMART" id="SM00426">
    <property type="entry name" value="TEA"/>
    <property type="match status" value="1"/>
</dbReference>
<feature type="region of interest" description="Disordered" evidence="7">
    <location>
        <begin position="66"/>
        <end position="105"/>
    </location>
</feature>